<sequence length="396" mass="43440">MTVSPARSPDLAATIGPLIPSLRAAAVSLQPSESVLPLLTPILRQRVQFLSLSSTNDPWIRLLCYDISKVPRLTEIAQGERLEPHPASGEIEIDWDYDTETRFRRVDEETLEALVIARELGLSFRLVYCTLEGEEPSWKVGEVTVPDTSPFSQFGGVSTIEEAERQFKESKQAKSVTAPTSSAFLNPPNGNIAGHGAEDEEDDDDDYWARYDATPGTKTPATKRSPAPNMQQAWNASNANEDDYFAQYDNIQPAMDNHDPDEEANVDISPPLGLASRETDATQNGHSDGELADNGIRDSWMLTEPPKSSSPLSKSGDEPGLVHPCPRPGSSAGSNASIEKLEAAAARQEQNDFGVKQHISRSIKSLFLLSRASGIDREEFERMVKTELDMLGLMED</sequence>
<dbReference type="EMBL" id="JANPWZ010002382">
    <property type="protein sequence ID" value="KAJ3559335.1"/>
    <property type="molecule type" value="Genomic_DNA"/>
</dbReference>
<evidence type="ECO:0000256" key="1">
    <source>
        <dbReference type="SAM" id="MobiDB-lite"/>
    </source>
</evidence>
<evidence type="ECO:0000313" key="3">
    <source>
        <dbReference type="Proteomes" id="UP001148614"/>
    </source>
</evidence>
<evidence type="ECO:0000313" key="2">
    <source>
        <dbReference type="EMBL" id="KAJ3559335.1"/>
    </source>
</evidence>
<reference evidence="2" key="1">
    <citation type="submission" date="2022-07" db="EMBL/GenBank/DDBJ databases">
        <title>Genome Sequence of Xylaria arbuscula.</title>
        <authorList>
            <person name="Buettner E."/>
        </authorList>
    </citation>
    <scope>NUCLEOTIDE SEQUENCE</scope>
    <source>
        <strain evidence="2">VT107</strain>
    </source>
</reference>
<organism evidence="2 3">
    <name type="scientific">Xylaria arbuscula</name>
    <dbReference type="NCBI Taxonomy" id="114810"/>
    <lineage>
        <taxon>Eukaryota</taxon>
        <taxon>Fungi</taxon>
        <taxon>Dikarya</taxon>
        <taxon>Ascomycota</taxon>
        <taxon>Pezizomycotina</taxon>
        <taxon>Sordariomycetes</taxon>
        <taxon>Xylariomycetidae</taxon>
        <taxon>Xylariales</taxon>
        <taxon>Xylariaceae</taxon>
        <taxon>Xylaria</taxon>
    </lineage>
</organism>
<comment type="caution">
    <text evidence="2">The sequence shown here is derived from an EMBL/GenBank/DDBJ whole genome shotgun (WGS) entry which is preliminary data.</text>
</comment>
<proteinExistence type="predicted"/>
<dbReference type="AlphaFoldDB" id="A0A9W8THL2"/>
<gene>
    <name evidence="2" type="ORF">NPX13_g9546</name>
</gene>
<feature type="compositionally biased region" description="Low complexity" evidence="1">
    <location>
        <begin position="305"/>
        <end position="314"/>
    </location>
</feature>
<dbReference type="Proteomes" id="UP001148614">
    <property type="component" value="Unassembled WGS sequence"/>
</dbReference>
<name>A0A9W8THL2_9PEZI</name>
<feature type="region of interest" description="Disordered" evidence="1">
    <location>
        <begin position="170"/>
        <end position="229"/>
    </location>
</feature>
<keyword evidence="3" id="KW-1185">Reference proteome</keyword>
<feature type="region of interest" description="Disordered" evidence="1">
    <location>
        <begin position="252"/>
        <end position="336"/>
    </location>
</feature>
<feature type="compositionally biased region" description="Polar residues" evidence="1">
    <location>
        <begin position="173"/>
        <end position="184"/>
    </location>
</feature>
<protein>
    <submittedName>
        <fullName evidence="2">Uncharacterized protein</fullName>
    </submittedName>
</protein>
<feature type="compositionally biased region" description="Polar residues" evidence="1">
    <location>
        <begin position="216"/>
        <end position="229"/>
    </location>
</feature>
<accession>A0A9W8THL2</accession>
<dbReference type="VEuPathDB" id="FungiDB:F4678DRAFT_380857"/>